<sequence length="81" mass="8943">MLRMKETCERCAAQLGPTADAVICSYECTFCPECSEAMEHVCPNCGGELVRRPTRTTGASAIASRTPGRITRYLQRNRNTT</sequence>
<accession>A0ABP3ZKH4</accession>
<organism evidence="2 3">
    <name type="scientific">Kribbella koreensis</name>
    <dbReference type="NCBI Taxonomy" id="57909"/>
    <lineage>
        <taxon>Bacteria</taxon>
        <taxon>Bacillati</taxon>
        <taxon>Actinomycetota</taxon>
        <taxon>Actinomycetes</taxon>
        <taxon>Propionibacteriales</taxon>
        <taxon>Kribbellaceae</taxon>
        <taxon>Kribbella</taxon>
    </lineage>
</organism>
<gene>
    <name evidence="2" type="ORF">GCM10009554_01880</name>
</gene>
<dbReference type="Proteomes" id="UP001500542">
    <property type="component" value="Unassembled WGS sequence"/>
</dbReference>
<evidence type="ECO:0000313" key="3">
    <source>
        <dbReference type="Proteomes" id="UP001500542"/>
    </source>
</evidence>
<reference evidence="3" key="1">
    <citation type="journal article" date="2019" name="Int. J. Syst. Evol. Microbiol.">
        <title>The Global Catalogue of Microorganisms (GCM) 10K type strain sequencing project: providing services to taxonomists for standard genome sequencing and annotation.</title>
        <authorList>
            <consortium name="The Broad Institute Genomics Platform"/>
            <consortium name="The Broad Institute Genome Sequencing Center for Infectious Disease"/>
            <person name="Wu L."/>
            <person name="Ma J."/>
        </authorList>
    </citation>
    <scope>NUCLEOTIDE SEQUENCE [LARGE SCALE GENOMIC DNA]</scope>
    <source>
        <strain evidence="3">JCM 10977</strain>
    </source>
</reference>
<evidence type="ECO:0000313" key="2">
    <source>
        <dbReference type="EMBL" id="GAA0923631.1"/>
    </source>
</evidence>
<feature type="region of interest" description="Disordered" evidence="1">
    <location>
        <begin position="59"/>
        <end position="81"/>
    </location>
</feature>
<protein>
    <recommendedName>
        <fullName evidence="4">DUF1272 domain-containing protein</fullName>
    </recommendedName>
</protein>
<dbReference type="InterPro" id="IPR010696">
    <property type="entry name" value="DUF1272"/>
</dbReference>
<evidence type="ECO:0008006" key="4">
    <source>
        <dbReference type="Google" id="ProtNLM"/>
    </source>
</evidence>
<evidence type="ECO:0000256" key="1">
    <source>
        <dbReference type="SAM" id="MobiDB-lite"/>
    </source>
</evidence>
<dbReference type="Pfam" id="PF06906">
    <property type="entry name" value="DUF1272"/>
    <property type="match status" value="1"/>
</dbReference>
<keyword evidence="3" id="KW-1185">Reference proteome</keyword>
<dbReference type="EMBL" id="BAAAHK010000001">
    <property type="protein sequence ID" value="GAA0923631.1"/>
    <property type="molecule type" value="Genomic_DNA"/>
</dbReference>
<name>A0ABP3ZKH4_9ACTN</name>
<proteinExistence type="predicted"/>
<comment type="caution">
    <text evidence="2">The sequence shown here is derived from an EMBL/GenBank/DDBJ whole genome shotgun (WGS) entry which is preliminary data.</text>
</comment>